<dbReference type="Gene3D" id="3.40.50.12390">
    <property type="match status" value="1"/>
</dbReference>
<dbReference type="Gene3D" id="3.30.1010.10">
    <property type="entry name" value="Phosphatidylinositol 3-kinase Catalytic Subunit, Chain A, domain 4"/>
    <property type="match status" value="1"/>
</dbReference>
<dbReference type="RefSeq" id="XP_012898245.1">
    <property type="nucleotide sequence ID" value="XM_013042791.1"/>
</dbReference>
<dbReference type="PROSITE" id="PS00916">
    <property type="entry name" value="PI3_4_KINASE_2"/>
    <property type="match status" value="1"/>
</dbReference>
<dbReference type="OMA" id="WVALYYY"/>
<dbReference type="SUPFAM" id="SSF56112">
    <property type="entry name" value="Protein kinase-like (PK-like)"/>
    <property type="match status" value="1"/>
</dbReference>
<keyword evidence="6" id="KW-0269">Exonuclease</keyword>
<dbReference type="InterPro" id="IPR036940">
    <property type="entry name" value="PI3/4_kinase_cat_sf"/>
</dbReference>
<dbReference type="GO" id="GO:0016301">
    <property type="term" value="F:kinase activity"/>
    <property type="evidence" value="ECO:0007669"/>
    <property type="project" value="UniProtKB-KW"/>
</dbReference>
<dbReference type="InterPro" id="IPR004859">
    <property type="entry name" value="Xrn1_N"/>
</dbReference>
<dbReference type="Gene3D" id="1.25.40.1050">
    <property type="match status" value="1"/>
</dbReference>
<feature type="domain" description="PI3K/PI4K catalytic" evidence="11">
    <location>
        <begin position="727"/>
        <end position="1009"/>
    </location>
</feature>
<evidence type="ECO:0000256" key="8">
    <source>
        <dbReference type="PROSITE-ProRule" id="PRU00047"/>
    </source>
</evidence>
<dbReference type="GO" id="GO:0004534">
    <property type="term" value="F:5'-3' RNA exonuclease activity"/>
    <property type="evidence" value="ECO:0007669"/>
    <property type="project" value="TreeGrafter"/>
</dbReference>
<evidence type="ECO:0000259" key="10">
    <source>
        <dbReference type="PROSITE" id="PS50158"/>
    </source>
</evidence>
<dbReference type="FunCoup" id="D8M808">
    <property type="interactions" value="474"/>
</dbReference>
<feature type="compositionally biased region" description="Polar residues" evidence="9">
    <location>
        <begin position="512"/>
        <end position="531"/>
    </location>
</feature>
<dbReference type="Proteomes" id="UP000008312">
    <property type="component" value="Unassembled WGS sequence"/>
</dbReference>
<feature type="region of interest" description="Disordered" evidence="9">
    <location>
        <begin position="503"/>
        <end position="532"/>
    </location>
</feature>
<dbReference type="CDD" id="cd18673">
    <property type="entry name" value="PIN_XRN1-2-like"/>
    <property type="match status" value="1"/>
</dbReference>
<feature type="compositionally biased region" description="Basic and acidic residues" evidence="9">
    <location>
        <begin position="461"/>
        <end position="475"/>
    </location>
</feature>
<dbReference type="InParanoid" id="D8M808"/>
<evidence type="ECO:0000256" key="2">
    <source>
        <dbReference type="ARBA" id="ARBA00022679"/>
    </source>
</evidence>
<feature type="region of interest" description="Disordered" evidence="9">
    <location>
        <begin position="433"/>
        <end position="475"/>
    </location>
</feature>
<dbReference type="GO" id="GO:0008270">
    <property type="term" value="F:zinc ion binding"/>
    <property type="evidence" value="ECO:0007669"/>
    <property type="project" value="UniProtKB-KW"/>
</dbReference>
<dbReference type="GO" id="GO:0006364">
    <property type="term" value="P:rRNA processing"/>
    <property type="evidence" value="ECO:0007669"/>
    <property type="project" value="UniProtKB-KW"/>
</dbReference>
<evidence type="ECO:0000256" key="6">
    <source>
        <dbReference type="ARBA" id="ARBA00022839"/>
    </source>
</evidence>
<dbReference type="PROSITE" id="PS50158">
    <property type="entry name" value="ZF_CCHC"/>
    <property type="match status" value="1"/>
</dbReference>
<name>D8M808_BLAHO</name>
<dbReference type="InterPro" id="IPR001878">
    <property type="entry name" value="Znf_CCHC"/>
</dbReference>
<gene>
    <name evidence="12" type="ORF">GSBLH_T00003964001</name>
</gene>
<dbReference type="Pfam" id="PF00454">
    <property type="entry name" value="PI3_PI4_kinase"/>
    <property type="match status" value="1"/>
</dbReference>
<dbReference type="EMBL" id="FN668683">
    <property type="protein sequence ID" value="CBK24197.2"/>
    <property type="molecule type" value="Genomic_DNA"/>
</dbReference>
<evidence type="ECO:0000256" key="1">
    <source>
        <dbReference type="ARBA" id="ARBA00022552"/>
    </source>
</evidence>
<dbReference type="Pfam" id="PF03159">
    <property type="entry name" value="XRN_N"/>
    <property type="match status" value="1"/>
</dbReference>
<dbReference type="OrthoDB" id="372487at2759"/>
<keyword evidence="3" id="KW-0540">Nuclease</keyword>
<reference evidence="12" key="1">
    <citation type="submission" date="2010-02" db="EMBL/GenBank/DDBJ databases">
        <title>Sequencing and annotation of the Blastocystis hominis genome.</title>
        <authorList>
            <person name="Wincker P."/>
        </authorList>
    </citation>
    <scope>NUCLEOTIDE SEQUENCE</scope>
    <source>
        <strain evidence="12">Singapore isolate B</strain>
    </source>
</reference>
<keyword evidence="5" id="KW-0378">Hydrolase</keyword>
<evidence type="ECO:0000256" key="4">
    <source>
        <dbReference type="ARBA" id="ARBA00022777"/>
    </source>
</evidence>
<dbReference type="InterPro" id="IPR027073">
    <property type="entry name" value="5_3_exoribonuclease"/>
</dbReference>
<evidence type="ECO:0000313" key="13">
    <source>
        <dbReference type="Proteomes" id="UP000008312"/>
    </source>
</evidence>
<evidence type="ECO:0000256" key="7">
    <source>
        <dbReference type="ARBA" id="ARBA00023054"/>
    </source>
</evidence>
<keyword evidence="8" id="KW-0862">Zinc</keyword>
<keyword evidence="7" id="KW-0175">Coiled coil</keyword>
<accession>D8M808</accession>
<sequence length="1028" mass="117265">MGVPTLFKWLAKKYPKSIMNCVEEFGTMVDGLYIPPDVSLPNPNGIEFDNFYIDMNGIIHNCSHNEGLDKVPETSKDTFENMFMYLDRLFEIVRPRKLIYLAVDGVAPRAKMNQQRSRRFSAFQERQDRKDAEDEIRSRMLAAGKKVPPPRTSSFDSNKITPGTEYMMEICDNLRWYIADRMSHNPAWQNVTVILSDGSVPGEGEHKIMDYIRRERAQPGYDPNTKHIIHGLDADLIMLGLATHEAYFYILREEVTSSTLQVTRCALCGSDGHLAAQCQGKKPQPRGALTRESKYMKQPLQILQLPVLREYLQGEFGLLERVISFPYDFEHVLDDIVLLCFLVGNDFLPRLPCLSIREGALDLLFNLYKSILPAERGYLTADGGKIDLPRLHRIFEELAKVEGEILRRRRWINRDNQQRARAARTDHLLKAPEVKLPVKRNREEISLENEDEDDDDQNGGDFDKETAVDSEDSAKEKKAANLAAAVTDALFAEQTAKIDADAAANQNQDTNPSDGNTNPSGGNGETASSALSAEEKDKIEMEYFSLEFLKEWKKRNTDDSVQDTIRLGEEGWKQRYYREKFCRKPGDRLDGAFYRSICTSYVEGLRWIMLYYYKGCPSWDWFFPFHFAPCASTLAEFSYEATPFKEGKPFRPLDQLMANQPPGCAYLLPKPFQELMTSPNSPIRDFYPKRIEYDTDGLPFRWLWTALISFIDKDRLLAAIDSVMDQLTPADLIRNHVGVDLLCVRRSIPEVQPKESETKTMGLILKAYDDCRQDTLALQVMRLLQIIWEAEGIDIPLMVYNVTPARTSTEDKVMGGIIECVPNSDSRDNLGKKGFTTLKSYYESLFGREDGEKYEMGLRRFIRSSAAYAVACYILWVKDRHNGNLMIDNNGNLIHIDFGFLLGTSPGGNIGFEKAAFKLSKEMFTLLGGKIDAPAFQEFLDLTVEAFLCIRKYWSQICSLVDCMSDSGLPCFLPDTLVNLKKRFTPDLCEMQAAKGMYDRVGGVWGDVSCSRLIQKKSLRRFCTMVFR</sequence>
<feature type="compositionally biased region" description="Acidic residues" evidence="9">
    <location>
        <begin position="446"/>
        <end position="458"/>
    </location>
</feature>
<dbReference type="Pfam" id="PF17846">
    <property type="entry name" value="XRN_M"/>
    <property type="match status" value="1"/>
</dbReference>
<dbReference type="PROSITE" id="PS50290">
    <property type="entry name" value="PI3_4_KINASE_3"/>
    <property type="match status" value="1"/>
</dbReference>
<evidence type="ECO:0000256" key="9">
    <source>
        <dbReference type="SAM" id="MobiDB-lite"/>
    </source>
</evidence>
<dbReference type="InterPro" id="IPR011009">
    <property type="entry name" value="Kinase-like_dom_sf"/>
</dbReference>
<dbReference type="PANTHER" id="PTHR12341:SF41">
    <property type="entry name" value="5'-3' EXORIBONUCLEASE 2"/>
    <property type="match status" value="1"/>
</dbReference>
<keyword evidence="8" id="KW-0479">Metal-binding</keyword>
<keyword evidence="1" id="KW-0698">rRNA processing</keyword>
<dbReference type="Gene3D" id="1.10.1070.11">
    <property type="entry name" value="Phosphatidylinositol 3-/4-kinase, catalytic domain"/>
    <property type="match status" value="1"/>
</dbReference>
<dbReference type="GO" id="GO:0005634">
    <property type="term" value="C:nucleus"/>
    <property type="evidence" value="ECO:0007669"/>
    <property type="project" value="TreeGrafter"/>
</dbReference>
<feature type="domain" description="CCHC-type" evidence="10">
    <location>
        <begin position="264"/>
        <end position="278"/>
    </location>
</feature>
<keyword evidence="2" id="KW-0808">Transferase</keyword>
<dbReference type="PROSITE" id="PS00915">
    <property type="entry name" value="PI3_4_KINASE_1"/>
    <property type="match status" value="1"/>
</dbReference>
<keyword evidence="4" id="KW-0418">Kinase</keyword>
<proteinExistence type="predicted"/>
<dbReference type="PANTHER" id="PTHR12341">
    <property type="entry name" value="5'-&gt;3' EXORIBONUCLEASE"/>
    <property type="match status" value="1"/>
</dbReference>
<dbReference type="GO" id="GO:0000956">
    <property type="term" value="P:nuclear-transcribed mRNA catabolic process"/>
    <property type="evidence" value="ECO:0007669"/>
    <property type="project" value="TreeGrafter"/>
</dbReference>
<dbReference type="AlphaFoldDB" id="D8M808"/>
<evidence type="ECO:0000256" key="5">
    <source>
        <dbReference type="ARBA" id="ARBA00022801"/>
    </source>
</evidence>
<evidence type="ECO:0000256" key="3">
    <source>
        <dbReference type="ARBA" id="ARBA00022722"/>
    </source>
</evidence>
<dbReference type="InterPro" id="IPR018936">
    <property type="entry name" value="PI3/4_kinase_CS"/>
</dbReference>
<organism evidence="12">
    <name type="scientific">Blastocystis hominis</name>
    <dbReference type="NCBI Taxonomy" id="12968"/>
    <lineage>
        <taxon>Eukaryota</taxon>
        <taxon>Sar</taxon>
        <taxon>Stramenopiles</taxon>
        <taxon>Bigyra</taxon>
        <taxon>Opalozoa</taxon>
        <taxon>Opalinata</taxon>
        <taxon>Blastocystidae</taxon>
        <taxon>Blastocystis</taxon>
    </lineage>
</organism>
<dbReference type="GO" id="GO:0003723">
    <property type="term" value="F:RNA binding"/>
    <property type="evidence" value="ECO:0007669"/>
    <property type="project" value="TreeGrafter"/>
</dbReference>
<protein>
    <submittedName>
        <fullName evidence="12">Uncharacterized protein</fullName>
    </submittedName>
</protein>
<dbReference type="InterPro" id="IPR041412">
    <property type="entry name" value="Xrn1_helical"/>
</dbReference>
<dbReference type="GeneID" id="24921013"/>
<evidence type="ECO:0000259" key="11">
    <source>
        <dbReference type="PROSITE" id="PS50290"/>
    </source>
</evidence>
<evidence type="ECO:0000313" key="12">
    <source>
        <dbReference type="EMBL" id="CBK24197.2"/>
    </source>
</evidence>
<keyword evidence="8" id="KW-0863">Zinc-finger</keyword>
<dbReference type="InterPro" id="IPR000403">
    <property type="entry name" value="PI3/4_kinase_cat_dom"/>
</dbReference>
<keyword evidence="13" id="KW-1185">Reference proteome</keyword>
<dbReference type="SMART" id="SM00146">
    <property type="entry name" value="PI3Kc"/>
    <property type="match status" value="1"/>
</dbReference>